<dbReference type="CDD" id="cd13867">
    <property type="entry name" value="CuRO_2_CueO_FtsP"/>
    <property type="match status" value="1"/>
</dbReference>
<dbReference type="InterPro" id="IPR008972">
    <property type="entry name" value="Cupredoxin"/>
</dbReference>
<feature type="transmembrane region" description="Helical" evidence="4">
    <location>
        <begin position="21"/>
        <end position="46"/>
    </location>
</feature>
<evidence type="ECO:0000313" key="7">
    <source>
        <dbReference type="EMBL" id="GAA1663694.1"/>
    </source>
</evidence>
<comment type="caution">
    <text evidence="7">The sequence shown here is derived from an EMBL/GenBank/DDBJ whole genome shotgun (WGS) entry which is preliminary data.</text>
</comment>
<evidence type="ECO:0000256" key="2">
    <source>
        <dbReference type="ARBA" id="ARBA00022723"/>
    </source>
</evidence>
<keyword evidence="4" id="KW-0812">Transmembrane</keyword>
<evidence type="ECO:0000256" key="3">
    <source>
        <dbReference type="ARBA" id="ARBA00023002"/>
    </source>
</evidence>
<keyword evidence="4" id="KW-1133">Transmembrane helix</keyword>
<dbReference type="CDD" id="cd13890">
    <property type="entry name" value="CuRO_3_CueO_FtsP"/>
    <property type="match status" value="1"/>
</dbReference>
<dbReference type="PANTHER" id="PTHR48267">
    <property type="entry name" value="CUPREDOXIN SUPERFAMILY PROTEIN"/>
    <property type="match status" value="1"/>
</dbReference>
<dbReference type="InterPro" id="IPR011707">
    <property type="entry name" value="Cu-oxidase-like_N"/>
</dbReference>
<dbReference type="Pfam" id="PF07732">
    <property type="entry name" value="Cu-oxidase_3"/>
    <property type="match status" value="1"/>
</dbReference>
<gene>
    <name evidence="7" type="ORF">GCM10009830_06440</name>
</gene>
<protein>
    <submittedName>
        <fullName evidence="7">Multicopper oxidase domain-containing protein</fullName>
    </submittedName>
</protein>
<proteinExistence type="inferred from homology"/>
<evidence type="ECO:0000256" key="4">
    <source>
        <dbReference type="SAM" id="Phobius"/>
    </source>
</evidence>
<keyword evidence="8" id="KW-1185">Reference proteome</keyword>
<dbReference type="CDD" id="cd04232">
    <property type="entry name" value="CuRO_1_CueO_FtsP"/>
    <property type="match status" value="1"/>
</dbReference>
<feature type="domain" description="Plastocyanin-like" evidence="5">
    <location>
        <begin position="391"/>
        <end position="502"/>
    </location>
</feature>
<evidence type="ECO:0000259" key="5">
    <source>
        <dbReference type="Pfam" id="PF07731"/>
    </source>
</evidence>
<sequence>MRGPLRAANIAFMKRRKALKWTLIGVGGGVGAIVLGGAGTVGVMWANAKLDTSGKVDFDTPLAIPPIAESTPDPSGARVFDLEVKSGTTVFEAGRETATWGINGNFLGPTIRARRGEEVAFSVYNGLDEGTSIHWHGMHLPAVMDGGPHQEVEPGGDWTPQWTLNQPAATLWYHPHPHGRTADHVYRGLAGMFIVDDEESDALPLPKTYGVDDLPMIVQDRNLDDDGQFEGGGSIMSMQGILGDRIMVNGTLGPYVDVATRLVRLRLLNGSVSRLYNFGFADDRLFQVIATDGGLLPQAWETDRLQLSPGERAEIVVAFEPGETAVLRSHPADEGYTGPLGRVNGADDLLDVCEFRAAAALTDETSVPAAMGTAPDLDPADAAEERSFSLAGFNQINGEAMDLQRIDFGVREGTVELWEVSNADGYMHNFHVHDVQFQVVSVDGAEPPERLRGWKDTVQLVPQRKYLLAMRFADYTDPDLPYMYHCHILAHEDSGMMGQFVVLGEGEEIGAVPAGAAHGGH</sequence>
<dbReference type="PROSITE" id="PS00080">
    <property type="entry name" value="MULTICOPPER_OXIDASE2"/>
    <property type="match status" value="1"/>
</dbReference>
<dbReference type="Gene3D" id="2.60.40.420">
    <property type="entry name" value="Cupredoxins - blue copper proteins"/>
    <property type="match status" value="3"/>
</dbReference>
<dbReference type="InterPro" id="IPR002355">
    <property type="entry name" value="Cu_oxidase_Cu_BS"/>
</dbReference>
<keyword evidence="3" id="KW-0560">Oxidoreductase</keyword>
<keyword evidence="4" id="KW-0472">Membrane</keyword>
<evidence type="ECO:0000256" key="1">
    <source>
        <dbReference type="ARBA" id="ARBA00010609"/>
    </source>
</evidence>
<keyword evidence="2" id="KW-0479">Metal-binding</keyword>
<reference evidence="8" key="1">
    <citation type="journal article" date="2019" name="Int. J. Syst. Evol. Microbiol.">
        <title>The Global Catalogue of Microorganisms (GCM) 10K type strain sequencing project: providing services to taxonomists for standard genome sequencing and annotation.</title>
        <authorList>
            <consortium name="The Broad Institute Genomics Platform"/>
            <consortium name="The Broad Institute Genome Sequencing Center for Infectious Disease"/>
            <person name="Wu L."/>
            <person name="Ma J."/>
        </authorList>
    </citation>
    <scope>NUCLEOTIDE SEQUENCE [LARGE SCALE GENOMIC DNA]</scope>
    <source>
        <strain evidence="8">JCM 16001</strain>
    </source>
</reference>
<dbReference type="Proteomes" id="UP001499851">
    <property type="component" value="Unassembled WGS sequence"/>
</dbReference>
<accession>A0ABP4RZ89</accession>
<dbReference type="EMBL" id="BAAAQF010000003">
    <property type="protein sequence ID" value="GAA1663694.1"/>
    <property type="molecule type" value="Genomic_DNA"/>
</dbReference>
<evidence type="ECO:0000259" key="6">
    <source>
        <dbReference type="Pfam" id="PF07732"/>
    </source>
</evidence>
<dbReference type="InterPro" id="IPR011706">
    <property type="entry name" value="Cu-oxidase_C"/>
</dbReference>
<name>A0ABP4RZ89_9ACTN</name>
<comment type="similarity">
    <text evidence="1">Belongs to the multicopper oxidase family.</text>
</comment>
<dbReference type="Pfam" id="PF07731">
    <property type="entry name" value="Cu-oxidase_2"/>
    <property type="match status" value="1"/>
</dbReference>
<dbReference type="SUPFAM" id="SSF49503">
    <property type="entry name" value="Cupredoxins"/>
    <property type="match status" value="3"/>
</dbReference>
<dbReference type="PANTHER" id="PTHR48267:SF1">
    <property type="entry name" value="BILIRUBIN OXIDASE"/>
    <property type="match status" value="1"/>
</dbReference>
<feature type="domain" description="Plastocyanin-like" evidence="6">
    <location>
        <begin position="84"/>
        <end position="199"/>
    </location>
</feature>
<evidence type="ECO:0000313" key="8">
    <source>
        <dbReference type="Proteomes" id="UP001499851"/>
    </source>
</evidence>
<organism evidence="7 8">
    <name type="scientific">Glycomyces endophyticus</name>
    <dbReference type="NCBI Taxonomy" id="480996"/>
    <lineage>
        <taxon>Bacteria</taxon>
        <taxon>Bacillati</taxon>
        <taxon>Actinomycetota</taxon>
        <taxon>Actinomycetes</taxon>
        <taxon>Glycomycetales</taxon>
        <taxon>Glycomycetaceae</taxon>
        <taxon>Glycomyces</taxon>
    </lineage>
</organism>
<dbReference type="InterPro" id="IPR045087">
    <property type="entry name" value="Cu-oxidase_fam"/>
</dbReference>